<protein>
    <recommendedName>
        <fullName evidence="3">Glycosyltransferase</fullName>
    </recommendedName>
</protein>
<dbReference type="InterPro" id="IPR029044">
    <property type="entry name" value="Nucleotide-diphossugar_trans"/>
</dbReference>
<dbReference type="RefSeq" id="WP_074655582.1">
    <property type="nucleotide sequence ID" value="NZ_FNSD01000001.1"/>
</dbReference>
<dbReference type="AlphaFoldDB" id="A0A1H4TYW6"/>
<dbReference type="OrthoDB" id="9810303at2"/>
<evidence type="ECO:0000313" key="2">
    <source>
        <dbReference type="Proteomes" id="UP000182409"/>
    </source>
</evidence>
<name>A0A1H4TYW6_9BACT</name>
<dbReference type="PANTHER" id="PTHR36529:SF1">
    <property type="entry name" value="GLYCOSYLTRANSFERASE"/>
    <property type="match status" value="1"/>
</dbReference>
<dbReference type="PANTHER" id="PTHR36529">
    <property type="entry name" value="SLL1095 PROTEIN"/>
    <property type="match status" value="1"/>
</dbReference>
<dbReference type="EMBL" id="FNSD01000001">
    <property type="protein sequence ID" value="SEC61685.1"/>
    <property type="molecule type" value="Genomic_DNA"/>
</dbReference>
<reference evidence="1 2" key="1">
    <citation type="submission" date="2016-10" db="EMBL/GenBank/DDBJ databases">
        <authorList>
            <person name="de Groot N.N."/>
        </authorList>
    </citation>
    <scope>NUCLEOTIDE SEQUENCE [LARGE SCALE GENOMIC DNA]</scope>
    <source>
        <strain evidence="1 2">AB35.6</strain>
    </source>
</reference>
<organism evidence="1 2">
    <name type="scientific">Terriglobus roseus</name>
    <dbReference type="NCBI Taxonomy" id="392734"/>
    <lineage>
        <taxon>Bacteria</taxon>
        <taxon>Pseudomonadati</taxon>
        <taxon>Acidobacteriota</taxon>
        <taxon>Terriglobia</taxon>
        <taxon>Terriglobales</taxon>
        <taxon>Acidobacteriaceae</taxon>
        <taxon>Terriglobus</taxon>
    </lineage>
</organism>
<evidence type="ECO:0008006" key="3">
    <source>
        <dbReference type="Google" id="ProtNLM"/>
    </source>
</evidence>
<dbReference type="Gene3D" id="3.90.550.10">
    <property type="entry name" value="Spore Coat Polysaccharide Biosynthesis Protein SpsA, Chain A"/>
    <property type="match status" value="1"/>
</dbReference>
<dbReference type="NCBIfam" id="TIGR04282">
    <property type="entry name" value="glyco_like_cofC"/>
    <property type="match status" value="1"/>
</dbReference>
<dbReference type="Proteomes" id="UP000182409">
    <property type="component" value="Unassembled WGS sequence"/>
</dbReference>
<proteinExistence type="predicted"/>
<dbReference type="SUPFAM" id="SSF53448">
    <property type="entry name" value="Nucleotide-diphospho-sugar transferases"/>
    <property type="match status" value="1"/>
</dbReference>
<sequence length="258" mass="27391">MPDSYPILSPDKPSAANAGKCALAVMAKAPRPGKVKTRLAPPLTLEQSAALNTCFLRDTFTNIDSVEDAQGIICYTPVGDEAMFDGLAPKSFALIAQRGDGFGDRLYLAATDLLACGFSSVCLIDSDSPTIPYAALQQAVQALAQPGDRVVLGGSDDGGYYLIGLKAAHAAVFERITWSTASVFAETVERAAEADLELVELPVWYDVDDGATLRILAAELLEGKRPFFAETDGFDAVRTREFLQSLAEGGSPPWHTAG</sequence>
<evidence type="ECO:0000313" key="1">
    <source>
        <dbReference type="EMBL" id="SEC61685.1"/>
    </source>
</evidence>
<accession>A0A1H4TYW6</accession>
<dbReference type="InterPro" id="IPR018641">
    <property type="entry name" value="Trfase_1_rSAM/seldom-assoc"/>
</dbReference>
<gene>
    <name evidence="1" type="ORF">SAMN05443244_3906</name>
</gene>
<dbReference type="Pfam" id="PF09837">
    <property type="entry name" value="DUF2064"/>
    <property type="match status" value="1"/>
</dbReference>